<dbReference type="Gene3D" id="1.20.5.990">
    <property type="entry name" value="Nemo cc2-lz domain - 1d5 darpin complex"/>
    <property type="match status" value="1"/>
</dbReference>
<organism evidence="5 6">
    <name type="scientific">Pocillopora damicornis</name>
    <name type="common">Cauliflower coral</name>
    <name type="synonym">Millepora damicornis</name>
    <dbReference type="NCBI Taxonomy" id="46731"/>
    <lineage>
        <taxon>Eukaryota</taxon>
        <taxon>Metazoa</taxon>
        <taxon>Cnidaria</taxon>
        <taxon>Anthozoa</taxon>
        <taxon>Hexacorallia</taxon>
        <taxon>Scleractinia</taxon>
        <taxon>Astrocoeniina</taxon>
        <taxon>Pocilloporidae</taxon>
        <taxon>Pocillopora</taxon>
    </lineage>
</organism>
<dbReference type="InterPro" id="IPR032419">
    <property type="entry name" value="CC2-LZ_dom"/>
</dbReference>
<dbReference type="OrthoDB" id="5969558at2759"/>
<sequence>GSTEVSLQRFLDFKVYEILVFQKELRDEFEHIGSELDQIQRGTHKLHENVKQLPDDGREAELLGKIAQLNSKLHEYIKEARTRETLSSALITEEEKLKAKLAEIEAEQASHENVVLQLKNKLDESREEMEQLQDEVKLFKDAVFVEREQVSPLGNRNDPLSFSSRKSASKLLSDEGSIIVKKPLSQSGPESCETCCQLKRQNDELQRQLLLAKTEKDEALKLKEEVLDVNYKWDEQYKLLELEDRCKQLESELQEKQLEINSLQLMMRNKPTHLNLAPQHSSMEQLPSHLSLLGAAAPRPGPPSEGSPSWPGTTVLGQQIPAEVIDQIEVLKQQLRVYADDFATEREDRERNQTEKEKLKEELDAVKEQLQALEQQLQIYEEDFKREKREKESLQQQLRAKQTAGGYSYNDPLAQKARAVAEQQARVQAIKEVHDRERDRLLRGQTELQQQVYDQPYSRARSQYNPYGRYGQDYTNHESKRPLLVPRGTMHPSHGLIAHPTSQQATRTSIYHGGEVYPDTVRDVVDSPLDGNDVESDSGVSSKEEVFGLEECPRCLRKFDGEDSDAILKHIERCIS</sequence>
<dbReference type="GO" id="GO:0006357">
    <property type="term" value="P:regulation of transcription by RNA polymerase II"/>
    <property type="evidence" value="ECO:0007669"/>
    <property type="project" value="TreeGrafter"/>
</dbReference>
<evidence type="ECO:0000256" key="2">
    <source>
        <dbReference type="SAM" id="Coils"/>
    </source>
</evidence>
<keyword evidence="6" id="KW-1185">Reference proteome</keyword>
<dbReference type="PANTHER" id="PTHR31882:SF11">
    <property type="entry name" value="HDA1 COMPLEX SUBUNIT 2"/>
    <property type="match status" value="1"/>
</dbReference>
<dbReference type="AlphaFoldDB" id="A0A3M6UPL0"/>
<name>A0A3M6UPL0_POCDA</name>
<feature type="coiled-coil region" evidence="2">
    <location>
        <begin position="342"/>
        <end position="404"/>
    </location>
</feature>
<feature type="region of interest" description="Disordered" evidence="3">
    <location>
        <begin position="294"/>
        <end position="313"/>
    </location>
</feature>
<dbReference type="GO" id="GO:0071222">
    <property type="term" value="P:cellular response to lipopolysaccharide"/>
    <property type="evidence" value="ECO:0007669"/>
    <property type="project" value="TreeGrafter"/>
</dbReference>
<evidence type="ECO:0000313" key="6">
    <source>
        <dbReference type="Proteomes" id="UP000275408"/>
    </source>
</evidence>
<accession>A0A3M6UPL0</accession>
<feature type="coiled-coil region" evidence="2">
    <location>
        <begin position="202"/>
        <end position="266"/>
    </location>
</feature>
<dbReference type="PANTHER" id="PTHR31882">
    <property type="entry name" value="TNFAIP3-INTERACTING PROTEIN COILED COIL FAMILY MEMBER"/>
    <property type="match status" value="1"/>
</dbReference>
<feature type="non-terminal residue" evidence="5">
    <location>
        <position position="1"/>
    </location>
</feature>
<gene>
    <name evidence="5" type="ORF">pdam_00022748</name>
</gene>
<evidence type="ECO:0000313" key="5">
    <source>
        <dbReference type="EMBL" id="RMX55529.1"/>
    </source>
</evidence>
<dbReference type="GO" id="GO:0043122">
    <property type="term" value="P:regulation of canonical NF-kappaB signal transduction"/>
    <property type="evidence" value="ECO:0007669"/>
    <property type="project" value="UniProtKB-ARBA"/>
</dbReference>
<evidence type="ECO:0000256" key="1">
    <source>
        <dbReference type="ARBA" id="ARBA00023054"/>
    </source>
</evidence>
<evidence type="ECO:0000259" key="4">
    <source>
        <dbReference type="Pfam" id="PF16516"/>
    </source>
</evidence>
<dbReference type="Pfam" id="PF16516">
    <property type="entry name" value="CC2-LZ"/>
    <property type="match status" value="1"/>
</dbReference>
<dbReference type="STRING" id="46731.A0A3M6UPL0"/>
<dbReference type="EMBL" id="RCHS01001033">
    <property type="protein sequence ID" value="RMX55529.1"/>
    <property type="molecule type" value="Genomic_DNA"/>
</dbReference>
<keyword evidence="1 2" id="KW-0175">Coiled coil</keyword>
<proteinExistence type="predicted"/>
<dbReference type="Proteomes" id="UP000275408">
    <property type="component" value="Unassembled WGS sequence"/>
</dbReference>
<feature type="coiled-coil region" evidence="2">
    <location>
        <begin position="59"/>
        <end position="142"/>
    </location>
</feature>
<reference evidence="5 6" key="1">
    <citation type="journal article" date="2018" name="Sci. Rep.">
        <title>Comparative analysis of the Pocillopora damicornis genome highlights role of immune system in coral evolution.</title>
        <authorList>
            <person name="Cunning R."/>
            <person name="Bay R.A."/>
            <person name="Gillette P."/>
            <person name="Baker A.C."/>
            <person name="Traylor-Knowles N."/>
        </authorList>
    </citation>
    <scope>NUCLEOTIDE SEQUENCE [LARGE SCALE GENOMIC DNA]</scope>
    <source>
        <strain evidence="5">RSMAS</strain>
        <tissue evidence="5">Whole animal</tissue>
    </source>
</reference>
<protein>
    <recommendedName>
        <fullName evidence="4">NF-kappa-B essential modulator NEMO CC2-LZ domain-containing protein</fullName>
    </recommendedName>
</protein>
<dbReference type="GO" id="GO:0005737">
    <property type="term" value="C:cytoplasm"/>
    <property type="evidence" value="ECO:0007669"/>
    <property type="project" value="UniProtKB-ARBA"/>
</dbReference>
<feature type="domain" description="NF-kappa-B essential modulator NEMO CC2-LZ" evidence="4">
    <location>
        <begin position="323"/>
        <end position="374"/>
    </location>
</feature>
<comment type="caution">
    <text evidence="5">The sequence shown here is derived from an EMBL/GenBank/DDBJ whole genome shotgun (WGS) entry which is preliminary data.</text>
</comment>
<evidence type="ECO:0000256" key="3">
    <source>
        <dbReference type="SAM" id="MobiDB-lite"/>
    </source>
</evidence>